<keyword evidence="1" id="KW-0472">Membrane</keyword>
<dbReference type="EMBL" id="JAPDPJ010000037">
    <property type="protein sequence ID" value="MCW3787823.1"/>
    <property type="molecule type" value="Genomic_DNA"/>
</dbReference>
<evidence type="ECO:0000259" key="2">
    <source>
        <dbReference type="Pfam" id="PF00561"/>
    </source>
</evidence>
<protein>
    <submittedName>
        <fullName evidence="3">Alpha/beta hydrolase</fullName>
    </submittedName>
</protein>
<dbReference type="InterPro" id="IPR029058">
    <property type="entry name" value="AB_hydrolase_fold"/>
</dbReference>
<feature type="transmembrane region" description="Helical" evidence="1">
    <location>
        <begin position="16"/>
        <end position="39"/>
    </location>
</feature>
<dbReference type="Proteomes" id="UP001209229">
    <property type="component" value="Unassembled WGS sequence"/>
</dbReference>
<dbReference type="Pfam" id="PF00561">
    <property type="entry name" value="Abhydrolase_1"/>
    <property type="match status" value="1"/>
</dbReference>
<proteinExistence type="predicted"/>
<dbReference type="PANTHER" id="PTHR43689:SF8">
    <property type="entry name" value="ALPHA_BETA-HYDROLASES SUPERFAMILY PROTEIN"/>
    <property type="match status" value="1"/>
</dbReference>
<feature type="domain" description="AB hydrolase-1" evidence="2">
    <location>
        <begin position="26"/>
        <end position="260"/>
    </location>
</feature>
<sequence length="276" mass="31169">MKSLIQKNIELENHHLVYYEAGVGVPILFIHGISTYSFIWRKIAPAFIKTNKVILVDLFGCGQSDLRTDISFSLANHARFMFMLMDKLNIDSFNIVSHDVGGGIAQIMSVTQPQRIISTTLINTVAYKFWPVQPIIAMRTPIIRQLAAATLDAWSLKLIVKRGLYHSNSFTNELLELFKAGIQTKEGRKAFLHFAHSLNNEDLTGISEQLHQINVPFLIIRGAADVYLSSAITQELVNNLKNCDSKIIQTAGHFAQEDEPQFIINEILSFIQLNER</sequence>
<accession>A0AAE3M671</accession>
<gene>
    <name evidence="3" type="ORF">OM075_15210</name>
</gene>
<dbReference type="PRINTS" id="PR00412">
    <property type="entry name" value="EPOXHYDRLASE"/>
</dbReference>
<evidence type="ECO:0000313" key="4">
    <source>
        <dbReference type="Proteomes" id="UP001209229"/>
    </source>
</evidence>
<dbReference type="AlphaFoldDB" id="A0AAE3M671"/>
<keyword evidence="1" id="KW-0812">Transmembrane</keyword>
<evidence type="ECO:0000256" key="1">
    <source>
        <dbReference type="SAM" id="Phobius"/>
    </source>
</evidence>
<dbReference type="SUPFAM" id="SSF53474">
    <property type="entry name" value="alpha/beta-Hydrolases"/>
    <property type="match status" value="1"/>
</dbReference>
<reference evidence="3" key="1">
    <citation type="submission" date="2022-10" db="EMBL/GenBank/DDBJ databases">
        <authorList>
            <person name="Yu W.X."/>
        </authorList>
    </citation>
    <scope>NUCLEOTIDE SEQUENCE</scope>
    <source>
        <strain evidence="3">AAT</strain>
    </source>
</reference>
<dbReference type="PANTHER" id="PTHR43689">
    <property type="entry name" value="HYDROLASE"/>
    <property type="match status" value="1"/>
</dbReference>
<organism evidence="3 4">
    <name type="scientific">Plebeiibacterium sediminum</name>
    <dbReference type="NCBI Taxonomy" id="2992112"/>
    <lineage>
        <taxon>Bacteria</taxon>
        <taxon>Pseudomonadati</taxon>
        <taxon>Bacteroidota</taxon>
        <taxon>Bacteroidia</taxon>
        <taxon>Marinilabiliales</taxon>
        <taxon>Marinilabiliaceae</taxon>
        <taxon>Plebeiibacterium</taxon>
    </lineage>
</organism>
<keyword evidence="4" id="KW-1185">Reference proteome</keyword>
<name>A0AAE3M671_9BACT</name>
<dbReference type="InterPro" id="IPR000073">
    <property type="entry name" value="AB_hydrolase_1"/>
</dbReference>
<dbReference type="Gene3D" id="3.40.50.1820">
    <property type="entry name" value="alpha/beta hydrolase"/>
    <property type="match status" value="1"/>
</dbReference>
<dbReference type="InterPro" id="IPR000639">
    <property type="entry name" value="Epox_hydrolase-like"/>
</dbReference>
<keyword evidence="3" id="KW-0378">Hydrolase</keyword>
<evidence type="ECO:0000313" key="3">
    <source>
        <dbReference type="EMBL" id="MCW3787823.1"/>
    </source>
</evidence>
<keyword evidence="1" id="KW-1133">Transmembrane helix</keyword>
<dbReference type="RefSeq" id="WP_301191387.1">
    <property type="nucleotide sequence ID" value="NZ_JAPDPJ010000037.1"/>
</dbReference>
<comment type="caution">
    <text evidence="3">The sequence shown here is derived from an EMBL/GenBank/DDBJ whole genome shotgun (WGS) entry which is preliminary data.</text>
</comment>
<dbReference type="GO" id="GO:0016787">
    <property type="term" value="F:hydrolase activity"/>
    <property type="evidence" value="ECO:0007669"/>
    <property type="project" value="UniProtKB-KW"/>
</dbReference>